<keyword evidence="2" id="KW-0812">Transmembrane</keyword>
<evidence type="ECO:0000256" key="2">
    <source>
        <dbReference type="SAM" id="Phobius"/>
    </source>
</evidence>
<organism evidence="3 4">
    <name type="scientific">Paenarthrobacter aurescens (strain TC1)</name>
    <dbReference type="NCBI Taxonomy" id="290340"/>
    <lineage>
        <taxon>Bacteria</taxon>
        <taxon>Bacillati</taxon>
        <taxon>Actinomycetota</taxon>
        <taxon>Actinomycetes</taxon>
        <taxon>Micrococcales</taxon>
        <taxon>Micrococcaceae</taxon>
        <taxon>Paenarthrobacter</taxon>
    </lineage>
</organism>
<dbReference type="EMBL" id="CP000474">
    <property type="protein sequence ID" value="ABM10110.1"/>
    <property type="molecule type" value="Genomic_DNA"/>
</dbReference>
<name>A1R9H6_PAEAT</name>
<sequence length="59" mass="6599">MQALVLMGFVLAAAVMWVGVIIMMLAGLHRAERRGHHEAPEPSQERDSEKYDAPPTRRA</sequence>
<accession>A1R9H6</accession>
<keyword evidence="2" id="KW-1133">Transmembrane helix</keyword>
<evidence type="ECO:0000313" key="3">
    <source>
        <dbReference type="EMBL" id="ABM10110.1"/>
    </source>
</evidence>
<protein>
    <submittedName>
        <fullName evidence="3">Uncharacterized protein</fullName>
    </submittedName>
</protein>
<feature type="transmembrane region" description="Helical" evidence="2">
    <location>
        <begin position="6"/>
        <end position="28"/>
    </location>
</feature>
<dbReference type="KEGG" id="aau:AAur_3191"/>
<evidence type="ECO:0000256" key="1">
    <source>
        <dbReference type="SAM" id="MobiDB-lite"/>
    </source>
</evidence>
<dbReference type="HOGENOM" id="CLU_2950149_0_0_11"/>
<gene>
    <name evidence="3" type="ordered locus">AAur_3191</name>
</gene>
<proteinExistence type="predicted"/>
<dbReference type="AlphaFoldDB" id="A1R9H6"/>
<keyword evidence="2" id="KW-0472">Membrane</keyword>
<feature type="compositionally biased region" description="Basic and acidic residues" evidence="1">
    <location>
        <begin position="35"/>
        <end position="52"/>
    </location>
</feature>
<dbReference type="Proteomes" id="UP000000637">
    <property type="component" value="Chromosome"/>
</dbReference>
<evidence type="ECO:0000313" key="4">
    <source>
        <dbReference type="Proteomes" id="UP000000637"/>
    </source>
</evidence>
<keyword evidence="4" id="KW-1185">Reference proteome</keyword>
<reference evidence="3 4" key="1">
    <citation type="journal article" date="2006" name="PLoS Genet.">
        <title>Secrets of soil survival revealed by the genome sequence of Arthrobacter aurescens TC1.</title>
        <authorList>
            <person name="Mongodin E.F."/>
            <person name="Shapir N."/>
            <person name="Daugherty S.C."/>
            <person name="DeBoy R.T."/>
            <person name="Emerson J.B."/>
            <person name="Shvartzbeyn A."/>
            <person name="Radune D."/>
            <person name="Vamathevan J."/>
            <person name="Riggs F."/>
            <person name="Grinberg V."/>
            <person name="Khouri H."/>
            <person name="Wackett L.P."/>
            <person name="Nelson K.E."/>
            <person name="Sadowsky M.J."/>
        </authorList>
    </citation>
    <scope>NUCLEOTIDE SEQUENCE [LARGE SCALE GENOMIC DNA]</scope>
    <source>
        <strain evidence="3 4">TC1</strain>
    </source>
</reference>
<dbReference type="OrthoDB" id="9946280at2"/>
<dbReference type="RefSeq" id="WP_011775816.1">
    <property type="nucleotide sequence ID" value="NC_008711.1"/>
</dbReference>
<feature type="region of interest" description="Disordered" evidence="1">
    <location>
        <begin position="32"/>
        <end position="59"/>
    </location>
</feature>